<reference evidence="4 5" key="1">
    <citation type="submission" date="2019-05" db="EMBL/GenBank/DDBJ databases">
        <title>Genome sequences of Thalassotalea litorea 1K03283.</title>
        <authorList>
            <person name="Zhang D."/>
        </authorList>
    </citation>
    <scope>NUCLEOTIDE SEQUENCE [LARGE SCALE GENOMIC DNA]</scope>
    <source>
        <strain evidence="4 5">MCCC 1K03283</strain>
    </source>
</reference>
<evidence type="ECO:0000256" key="1">
    <source>
        <dbReference type="ARBA" id="ARBA00009986"/>
    </source>
</evidence>
<comment type="caution">
    <text evidence="4">The sequence shown here is derived from an EMBL/GenBank/DDBJ whole genome shotgun (WGS) entry which is preliminary data.</text>
</comment>
<protein>
    <submittedName>
        <fullName evidence="4">Aldehyde dehydrogenase family protein</fullName>
    </submittedName>
</protein>
<dbReference type="InterPro" id="IPR016163">
    <property type="entry name" value="Ald_DH_C"/>
</dbReference>
<keyword evidence="2" id="KW-0560">Oxidoreductase</keyword>
<dbReference type="GO" id="GO:0016620">
    <property type="term" value="F:oxidoreductase activity, acting on the aldehyde or oxo group of donors, NAD or NADP as acceptor"/>
    <property type="evidence" value="ECO:0007669"/>
    <property type="project" value="InterPro"/>
</dbReference>
<evidence type="ECO:0000313" key="5">
    <source>
        <dbReference type="Proteomes" id="UP000307790"/>
    </source>
</evidence>
<dbReference type="PANTHER" id="PTHR42804:SF1">
    <property type="entry name" value="ALDEHYDE DEHYDROGENASE-RELATED"/>
    <property type="match status" value="1"/>
</dbReference>
<evidence type="ECO:0000259" key="3">
    <source>
        <dbReference type="Pfam" id="PF00171"/>
    </source>
</evidence>
<sequence>MQTPVYSYPQLFINGQWLSSASAQPHIDVINPANGQIVATTANANQQDVDRAISAAKSAFAHWSVTTAEQRKQWILAIADEMQNRFSDLTRAISLTMGCPYEISKDAQVQSAIDAFREFADLAHVAEAAETVGNVIQNHLAVGVCVLINPWNYPLSQLVGKLGPALAAGCTVVVKPSEQTPIQDLIIAEIIEKIGLPAGVFNVITGYGADIGSHLCAHPDVDMVSFTGSTAAGVKVAQAAAPSVKRVCQELGGKSPYIITEDANLEAAVRYGVEDVMFNSGQTCSALTRMLVPKSQYQQILDIAKRVCEENIVGDPADPKTTMGPLSSKRQQQRVLEYIQTGIDEGARLLTGGLELPEELQQGAYVMPTIFTDVSNDMTIAREEIFGPVLCIIPYTDEEEAIKIANDTIYGLSSSVYAKDPQSALALARQIRAGQCFIQGAYFTTKAPFGGFKQSGNGREWGLEGLKEFLELQAIIMP</sequence>
<dbReference type="AlphaFoldDB" id="A0A5R9IT75"/>
<dbReference type="OrthoDB" id="9812625at2"/>
<proteinExistence type="inferred from homology"/>
<dbReference type="Proteomes" id="UP000307790">
    <property type="component" value="Unassembled WGS sequence"/>
</dbReference>
<accession>A0A5R9IT75</accession>
<gene>
    <name evidence="4" type="ORF">FE810_06820</name>
</gene>
<dbReference type="InterPro" id="IPR015590">
    <property type="entry name" value="Aldehyde_DH_dom"/>
</dbReference>
<dbReference type="RefSeq" id="WP_138319271.1">
    <property type="nucleotide sequence ID" value="NZ_VCBC01000005.1"/>
</dbReference>
<dbReference type="SUPFAM" id="SSF53720">
    <property type="entry name" value="ALDH-like"/>
    <property type="match status" value="1"/>
</dbReference>
<dbReference type="FunFam" id="3.40.605.10:FF:000007">
    <property type="entry name" value="NAD/NADP-dependent betaine aldehyde dehydrogenase"/>
    <property type="match status" value="1"/>
</dbReference>
<dbReference type="Gene3D" id="3.40.309.10">
    <property type="entry name" value="Aldehyde Dehydrogenase, Chain A, domain 2"/>
    <property type="match status" value="1"/>
</dbReference>
<comment type="similarity">
    <text evidence="1">Belongs to the aldehyde dehydrogenase family.</text>
</comment>
<dbReference type="InterPro" id="IPR016162">
    <property type="entry name" value="Ald_DH_N"/>
</dbReference>
<dbReference type="EMBL" id="VCBC01000005">
    <property type="protein sequence ID" value="TLU66396.1"/>
    <property type="molecule type" value="Genomic_DNA"/>
</dbReference>
<name>A0A5R9IT75_9GAMM</name>
<dbReference type="InterPro" id="IPR016161">
    <property type="entry name" value="Ald_DH/histidinol_DH"/>
</dbReference>
<dbReference type="FunFam" id="3.40.309.10:FF:000012">
    <property type="entry name" value="Betaine aldehyde dehydrogenase"/>
    <property type="match status" value="1"/>
</dbReference>
<evidence type="ECO:0000313" key="4">
    <source>
        <dbReference type="EMBL" id="TLU66396.1"/>
    </source>
</evidence>
<dbReference type="Gene3D" id="3.40.605.10">
    <property type="entry name" value="Aldehyde Dehydrogenase, Chain A, domain 1"/>
    <property type="match status" value="1"/>
</dbReference>
<feature type="domain" description="Aldehyde dehydrogenase" evidence="3">
    <location>
        <begin position="17"/>
        <end position="474"/>
    </location>
</feature>
<dbReference type="CDD" id="cd07138">
    <property type="entry name" value="ALDH_CddD_SSP0762"/>
    <property type="match status" value="1"/>
</dbReference>
<dbReference type="PANTHER" id="PTHR42804">
    <property type="entry name" value="ALDEHYDE DEHYDROGENASE"/>
    <property type="match status" value="1"/>
</dbReference>
<organism evidence="4 5">
    <name type="scientific">Thalassotalea litorea</name>
    <dbReference type="NCBI Taxonomy" id="2020715"/>
    <lineage>
        <taxon>Bacteria</taxon>
        <taxon>Pseudomonadati</taxon>
        <taxon>Pseudomonadota</taxon>
        <taxon>Gammaproteobacteria</taxon>
        <taxon>Alteromonadales</taxon>
        <taxon>Colwelliaceae</taxon>
        <taxon>Thalassotalea</taxon>
    </lineage>
</organism>
<dbReference type="Pfam" id="PF00171">
    <property type="entry name" value="Aldedh"/>
    <property type="match status" value="1"/>
</dbReference>
<evidence type="ECO:0000256" key="2">
    <source>
        <dbReference type="ARBA" id="ARBA00023002"/>
    </source>
</evidence>
<keyword evidence="5" id="KW-1185">Reference proteome</keyword>